<evidence type="ECO:0000313" key="2">
    <source>
        <dbReference type="EMBL" id="GAA0356284.1"/>
    </source>
</evidence>
<dbReference type="InterPro" id="IPR007395">
    <property type="entry name" value="Zn_peptidase_2"/>
</dbReference>
<name>A0ABN0X6D0_9LACT</name>
<protein>
    <submittedName>
        <fullName evidence="2">Zinc metallopeptidase</fullName>
    </submittedName>
</protein>
<evidence type="ECO:0000256" key="1">
    <source>
        <dbReference type="SAM" id="Phobius"/>
    </source>
</evidence>
<dbReference type="Pfam" id="PF04298">
    <property type="entry name" value="Zn_peptidase_2"/>
    <property type="match status" value="1"/>
</dbReference>
<dbReference type="Proteomes" id="UP001501166">
    <property type="component" value="Unassembled WGS sequence"/>
</dbReference>
<dbReference type="PANTHER" id="PTHR36434">
    <property type="entry name" value="MEMBRANE PROTEASE YUGP-RELATED"/>
    <property type="match status" value="1"/>
</dbReference>
<keyword evidence="3" id="KW-1185">Reference proteome</keyword>
<proteinExistence type="predicted"/>
<keyword evidence="1" id="KW-0812">Transmembrane</keyword>
<feature type="transmembrane region" description="Helical" evidence="1">
    <location>
        <begin position="206"/>
        <end position="227"/>
    </location>
</feature>
<sequence>MPYFPFFWDPTMILIIIGLAISGFASMYVQSTYSKYSNIESQKGLTATDVVKKILVSSNMPNVRLEGIRGNLTDHYNSEENVLRLSDSTRNSTSVAAIGVAAHEAGHAMQDRDNYSFLRLRSALVPVTNFGQTAAFPILLLGFFLGGSEILINIGILLFSLTLLFQLVTLPVEFDASKRAIRVLEDQNILTAEELPQARKVLNAAALTYIAAAIASFLSVMRLFLLFGGGRRRR</sequence>
<organism evidence="2 3">
    <name type="scientific">Alkalibacterium iburiense</name>
    <dbReference type="NCBI Taxonomy" id="290589"/>
    <lineage>
        <taxon>Bacteria</taxon>
        <taxon>Bacillati</taxon>
        <taxon>Bacillota</taxon>
        <taxon>Bacilli</taxon>
        <taxon>Lactobacillales</taxon>
        <taxon>Carnobacteriaceae</taxon>
        <taxon>Alkalibacterium</taxon>
    </lineage>
</organism>
<dbReference type="RefSeq" id="WP_343753976.1">
    <property type="nucleotide sequence ID" value="NZ_BAAACW010000039.1"/>
</dbReference>
<accession>A0ABN0X6D0</accession>
<keyword evidence="1" id="KW-0472">Membrane</keyword>
<feature type="transmembrane region" description="Helical" evidence="1">
    <location>
        <begin position="12"/>
        <end position="29"/>
    </location>
</feature>
<evidence type="ECO:0000313" key="3">
    <source>
        <dbReference type="Proteomes" id="UP001501166"/>
    </source>
</evidence>
<gene>
    <name evidence="2" type="ORF">GCM10008932_06570</name>
</gene>
<dbReference type="PANTHER" id="PTHR36434:SF1">
    <property type="entry name" value="MEMBRANE PROTEASE YUGP-RELATED"/>
    <property type="match status" value="1"/>
</dbReference>
<dbReference type="EMBL" id="BAAACW010000039">
    <property type="protein sequence ID" value="GAA0356284.1"/>
    <property type="molecule type" value="Genomic_DNA"/>
</dbReference>
<comment type="caution">
    <text evidence="2">The sequence shown here is derived from an EMBL/GenBank/DDBJ whole genome shotgun (WGS) entry which is preliminary data.</text>
</comment>
<reference evidence="2 3" key="1">
    <citation type="journal article" date="2019" name="Int. J. Syst. Evol. Microbiol.">
        <title>The Global Catalogue of Microorganisms (GCM) 10K type strain sequencing project: providing services to taxonomists for standard genome sequencing and annotation.</title>
        <authorList>
            <consortium name="The Broad Institute Genomics Platform"/>
            <consortium name="The Broad Institute Genome Sequencing Center for Infectious Disease"/>
            <person name="Wu L."/>
            <person name="Ma J."/>
        </authorList>
    </citation>
    <scope>NUCLEOTIDE SEQUENCE [LARGE SCALE GENOMIC DNA]</scope>
    <source>
        <strain evidence="2 3">JCM 12662</strain>
    </source>
</reference>
<keyword evidence="1" id="KW-1133">Transmembrane helix</keyword>